<accession>A0A7C3FYZ6</accession>
<dbReference type="Gene3D" id="6.10.250.2410">
    <property type="match status" value="1"/>
</dbReference>
<proteinExistence type="predicted"/>
<gene>
    <name evidence="2" type="ORF">ENJ46_02410</name>
</gene>
<evidence type="ECO:0000256" key="1">
    <source>
        <dbReference type="ARBA" id="ARBA00044777"/>
    </source>
</evidence>
<dbReference type="PANTHER" id="PTHR33969">
    <property type="entry name" value="SEGREGATION AND CONDENSATION PROTEIN A"/>
    <property type="match status" value="1"/>
</dbReference>
<dbReference type="InterPro" id="IPR003768">
    <property type="entry name" value="ScpA"/>
</dbReference>
<protein>
    <recommendedName>
        <fullName evidence="1">Segregation and condensation protein A</fullName>
    </recommendedName>
</protein>
<dbReference type="Pfam" id="PF02616">
    <property type="entry name" value="SMC_ScpA"/>
    <property type="match status" value="1"/>
</dbReference>
<name>A0A7C3FYZ6_9PROT</name>
<evidence type="ECO:0000313" key="2">
    <source>
        <dbReference type="EMBL" id="HFB54750.1"/>
    </source>
</evidence>
<organism evidence="2">
    <name type="scientific">Hellea balneolensis</name>
    <dbReference type="NCBI Taxonomy" id="287478"/>
    <lineage>
        <taxon>Bacteria</taxon>
        <taxon>Pseudomonadati</taxon>
        <taxon>Pseudomonadota</taxon>
        <taxon>Alphaproteobacteria</taxon>
        <taxon>Maricaulales</taxon>
        <taxon>Robiginitomaculaceae</taxon>
        <taxon>Hellea</taxon>
    </lineage>
</organism>
<sequence length="275" mass="31005">MAEDFQDELAFEAAEDAAEIGQALMLDIDGYEGPLHLLLELARMQKVDLARISILDLANQYIDFIKKAHSMRIELKADYLVMASWLAYLKSRLILPVVEGEEKLPEAEELAAHLAFRLQRLEAMRRASEAFFKLTVTGQRVFVRGNPEGLRSRTSPLYQAELFDMIKAYGEIRSQAAIRNVKLPKPLVLSLDEARTRLARALGHSLDWLELEHLLPMPEDFGKPLPRASIKASSLLAGLELAKEGKVELRQSGAFKPIYLRAVNKKSEQDEHNDG</sequence>
<dbReference type="Proteomes" id="UP000886042">
    <property type="component" value="Unassembled WGS sequence"/>
</dbReference>
<comment type="caution">
    <text evidence="2">The sequence shown here is derived from an EMBL/GenBank/DDBJ whole genome shotgun (WGS) entry which is preliminary data.</text>
</comment>
<dbReference type="AlphaFoldDB" id="A0A7C3FYZ6"/>
<dbReference type="EMBL" id="DRMN01000160">
    <property type="protein sequence ID" value="HFB54750.1"/>
    <property type="molecule type" value="Genomic_DNA"/>
</dbReference>
<reference evidence="2" key="1">
    <citation type="journal article" date="2020" name="mSystems">
        <title>Genome- and Community-Level Interaction Insights into Carbon Utilization and Element Cycling Functions of Hydrothermarchaeota in Hydrothermal Sediment.</title>
        <authorList>
            <person name="Zhou Z."/>
            <person name="Liu Y."/>
            <person name="Xu W."/>
            <person name="Pan J."/>
            <person name="Luo Z.H."/>
            <person name="Li M."/>
        </authorList>
    </citation>
    <scope>NUCLEOTIDE SEQUENCE [LARGE SCALE GENOMIC DNA]</scope>
    <source>
        <strain evidence="2">HyVt-489</strain>
    </source>
</reference>
<dbReference type="PANTHER" id="PTHR33969:SF2">
    <property type="entry name" value="SEGREGATION AND CONDENSATION PROTEIN A"/>
    <property type="match status" value="1"/>
</dbReference>